<evidence type="ECO:0000313" key="6">
    <source>
        <dbReference type="EMBL" id="PZD97322.1"/>
    </source>
</evidence>
<dbReference type="PANTHER" id="PTHR40055:SF1">
    <property type="entry name" value="TRANSCRIPTIONAL REGULATOR YGIV-RELATED"/>
    <property type="match status" value="1"/>
</dbReference>
<dbReference type="Pfam" id="PF12833">
    <property type="entry name" value="HTH_18"/>
    <property type="match status" value="1"/>
</dbReference>
<dbReference type="InterPro" id="IPR010499">
    <property type="entry name" value="AraC_E-bd"/>
</dbReference>
<dbReference type="Proteomes" id="UP000249522">
    <property type="component" value="Unassembled WGS sequence"/>
</dbReference>
<evidence type="ECO:0000256" key="4">
    <source>
        <dbReference type="SAM" id="MobiDB-lite"/>
    </source>
</evidence>
<dbReference type="Pfam" id="PF06445">
    <property type="entry name" value="GyrI-like"/>
    <property type="match status" value="1"/>
</dbReference>
<proteinExistence type="predicted"/>
<dbReference type="InterPro" id="IPR011256">
    <property type="entry name" value="Reg_factor_effector_dom_sf"/>
</dbReference>
<dbReference type="InterPro" id="IPR029442">
    <property type="entry name" value="GyrI-like"/>
</dbReference>
<dbReference type="Gene3D" id="3.20.80.10">
    <property type="entry name" value="Regulatory factor, effector binding domain"/>
    <property type="match status" value="1"/>
</dbReference>
<gene>
    <name evidence="6" type="ORF">DNH61_02935</name>
</gene>
<reference evidence="6 7" key="1">
    <citation type="submission" date="2018-06" db="EMBL/GenBank/DDBJ databases">
        <title>Paenibacillus imtechensis sp. nov.</title>
        <authorList>
            <person name="Pinnaka A.K."/>
            <person name="Singh H."/>
            <person name="Kaur M."/>
        </authorList>
    </citation>
    <scope>NUCLEOTIDE SEQUENCE [LARGE SCALE GENOMIC DNA]</scope>
    <source>
        <strain evidence="6 7">SMB1</strain>
    </source>
</reference>
<dbReference type="InterPro" id="IPR009057">
    <property type="entry name" value="Homeodomain-like_sf"/>
</dbReference>
<feature type="domain" description="HTH araC/xylS-type" evidence="5">
    <location>
        <begin position="9"/>
        <end position="107"/>
    </location>
</feature>
<dbReference type="PANTHER" id="PTHR40055">
    <property type="entry name" value="TRANSCRIPTIONAL REGULATOR YGIV-RELATED"/>
    <property type="match status" value="1"/>
</dbReference>
<evidence type="ECO:0000256" key="2">
    <source>
        <dbReference type="ARBA" id="ARBA00023125"/>
    </source>
</evidence>
<dbReference type="InterPro" id="IPR050908">
    <property type="entry name" value="SmbC-like"/>
</dbReference>
<evidence type="ECO:0000259" key="5">
    <source>
        <dbReference type="PROSITE" id="PS01124"/>
    </source>
</evidence>
<dbReference type="GO" id="GO:0003700">
    <property type="term" value="F:DNA-binding transcription factor activity"/>
    <property type="evidence" value="ECO:0007669"/>
    <property type="project" value="InterPro"/>
</dbReference>
<dbReference type="OrthoDB" id="5337216at2"/>
<keyword evidence="7" id="KW-1185">Reference proteome</keyword>
<dbReference type="InterPro" id="IPR018060">
    <property type="entry name" value="HTH_AraC"/>
</dbReference>
<dbReference type="SUPFAM" id="SSF46689">
    <property type="entry name" value="Homeodomain-like"/>
    <property type="match status" value="2"/>
</dbReference>
<dbReference type="SMART" id="SM00871">
    <property type="entry name" value="AraC_E_bind"/>
    <property type="match status" value="1"/>
</dbReference>
<feature type="region of interest" description="Disordered" evidence="4">
    <location>
        <begin position="99"/>
        <end position="128"/>
    </location>
</feature>
<comment type="caution">
    <text evidence="6">The sequence shown here is derived from an EMBL/GenBank/DDBJ whole genome shotgun (WGS) entry which is preliminary data.</text>
</comment>
<dbReference type="InterPro" id="IPR020449">
    <property type="entry name" value="Tscrpt_reg_AraC-type_HTH"/>
</dbReference>
<keyword evidence="1" id="KW-0805">Transcription regulation</keyword>
<dbReference type="EMBL" id="QKRB01000028">
    <property type="protein sequence ID" value="PZD97322.1"/>
    <property type="molecule type" value="Genomic_DNA"/>
</dbReference>
<dbReference type="GO" id="GO:0043565">
    <property type="term" value="F:sequence-specific DNA binding"/>
    <property type="evidence" value="ECO:0007669"/>
    <property type="project" value="InterPro"/>
</dbReference>
<evidence type="ECO:0000313" key="7">
    <source>
        <dbReference type="Proteomes" id="UP000249522"/>
    </source>
</evidence>
<dbReference type="PRINTS" id="PR00032">
    <property type="entry name" value="HTHARAC"/>
</dbReference>
<sequence>MNRYASRINQVIRYMEDNLSQKISLDQLAEISLFSKYHFSRIFSSVTGSTPLAYLNMLRLNRAARYLTETDMSVLDISVQCGFDSLSNFNAAFKKHFHKTPSQQRKEHLQNRNIPSVDGNKQGESAIPPRYDEGIHHYSFLRRVWQMNVTITELKDMEVAYVRHVGSYLDTYQAWGKIGSWAAGRGFFPPAHMYIGISLDDPSVTEEYACRYDACVTIPPDAREEGGSEVQFRTLPGGLYGLYSFYDTIDKLAIAYQSIYGQWLPNSIYEPDDRHCLEFCMNNPAEDPEGKAKVDLYIPLAPRK</sequence>
<dbReference type="PROSITE" id="PS01124">
    <property type="entry name" value="HTH_ARAC_FAMILY_2"/>
    <property type="match status" value="1"/>
</dbReference>
<name>A0A2W1LQU2_9BACL</name>
<accession>A0A2W1LQU2</accession>
<dbReference type="SUPFAM" id="SSF55136">
    <property type="entry name" value="Probable bacterial effector-binding domain"/>
    <property type="match status" value="1"/>
</dbReference>
<dbReference type="Gene3D" id="1.10.10.60">
    <property type="entry name" value="Homeodomain-like"/>
    <property type="match status" value="2"/>
</dbReference>
<evidence type="ECO:0000256" key="1">
    <source>
        <dbReference type="ARBA" id="ARBA00023015"/>
    </source>
</evidence>
<keyword evidence="3" id="KW-0804">Transcription</keyword>
<dbReference type="RefSeq" id="WP_111145180.1">
    <property type="nucleotide sequence ID" value="NZ_QKRB01000028.1"/>
</dbReference>
<evidence type="ECO:0000256" key="3">
    <source>
        <dbReference type="ARBA" id="ARBA00023163"/>
    </source>
</evidence>
<dbReference type="SMART" id="SM00342">
    <property type="entry name" value="HTH_ARAC"/>
    <property type="match status" value="1"/>
</dbReference>
<organism evidence="6 7">
    <name type="scientific">Paenibacillus sambharensis</name>
    <dbReference type="NCBI Taxonomy" id="1803190"/>
    <lineage>
        <taxon>Bacteria</taxon>
        <taxon>Bacillati</taxon>
        <taxon>Bacillota</taxon>
        <taxon>Bacilli</taxon>
        <taxon>Bacillales</taxon>
        <taxon>Paenibacillaceae</taxon>
        <taxon>Paenibacillus</taxon>
    </lineage>
</organism>
<protein>
    <submittedName>
        <fullName evidence="6">Transcriptional regulator</fullName>
    </submittedName>
</protein>
<dbReference type="AlphaFoldDB" id="A0A2W1LQU2"/>
<keyword evidence="2" id="KW-0238">DNA-binding</keyword>